<dbReference type="PROSITE" id="PS50042">
    <property type="entry name" value="CNMP_BINDING_3"/>
    <property type="match status" value="1"/>
</dbReference>
<evidence type="ECO:0000256" key="4">
    <source>
        <dbReference type="SAM" id="MobiDB-lite"/>
    </source>
</evidence>
<feature type="domain" description="Cyclic nucleotide-binding" evidence="5">
    <location>
        <begin position="27"/>
        <end position="138"/>
    </location>
</feature>
<dbReference type="SMART" id="SM00419">
    <property type="entry name" value="HTH_CRP"/>
    <property type="match status" value="1"/>
</dbReference>
<dbReference type="AlphaFoldDB" id="A0A2W2BS50"/>
<comment type="caution">
    <text evidence="7">The sequence shown here is derived from an EMBL/GenBank/DDBJ whole genome shotgun (WGS) entry which is preliminary data.</text>
</comment>
<dbReference type="Gene3D" id="2.60.120.10">
    <property type="entry name" value="Jelly Rolls"/>
    <property type="match status" value="1"/>
</dbReference>
<keyword evidence="2" id="KW-0238">DNA-binding</keyword>
<evidence type="ECO:0000313" key="8">
    <source>
        <dbReference type="Proteomes" id="UP000248795"/>
    </source>
</evidence>
<dbReference type="RefSeq" id="WP_111199103.1">
    <property type="nucleotide sequence ID" value="NZ_QKVK01000006.1"/>
</dbReference>
<evidence type="ECO:0000259" key="6">
    <source>
        <dbReference type="PROSITE" id="PS51063"/>
    </source>
</evidence>
<dbReference type="GO" id="GO:0003700">
    <property type="term" value="F:DNA-binding transcription factor activity"/>
    <property type="evidence" value="ECO:0007669"/>
    <property type="project" value="TreeGrafter"/>
</dbReference>
<feature type="region of interest" description="Disordered" evidence="4">
    <location>
        <begin position="1"/>
        <end position="20"/>
    </location>
</feature>
<dbReference type="PANTHER" id="PTHR24567:SF74">
    <property type="entry name" value="HTH-TYPE TRANSCRIPTIONAL REGULATOR ARCR"/>
    <property type="match status" value="1"/>
</dbReference>
<evidence type="ECO:0000256" key="2">
    <source>
        <dbReference type="ARBA" id="ARBA00023125"/>
    </source>
</evidence>
<dbReference type="InterPro" id="IPR018488">
    <property type="entry name" value="cNMP-bd_CS"/>
</dbReference>
<proteinExistence type="predicted"/>
<dbReference type="SUPFAM" id="SSF51206">
    <property type="entry name" value="cAMP-binding domain-like"/>
    <property type="match status" value="1"/>
</dbReference>
<evidence type="ECO:0000259" key="5">
    <source>
        <dbReference type="PROSITE" id="PS50042"/>
    </source>
</evidence>
<dbReference type="Gene3D" id="1.10.10.10">
    <property type="entry name" value="Winged helix-like DNA-binding domain superfamily/Winged helix DNA-binding domain"/>
    <property type="match status" value="1"/>
</dbReference>
<accession>A0A2W2BS50</accession>
<gene>
    <name evidence="7" type="ORF">DK847_13800</name>
</gene>
<evidence type="ECO:0000313" key="7">
    <source>
        <dbReference type="EMBL" id="PZF76266.1"/>
    </source>
</evidence>
<organism evidence="7 8">
    <name type="scientific">Aestuariivirga litoralis</name>
    <dbReference type="NCBI Taxonomy" id="2650924"/>
    <lineage>
        <taxon>Bacteria</taxon>
        <taxon>Pseudomonadati</taxon>
        <taxon>Pseudomonadota</taxon>
        <taxon>Alphaproteobacteria</taxon>
        <taxon>Hyphomicrobiales</taxon>
        <taxon>Aestuariivirgaceae</taxon>
        <taxon>Aestuariivirga</taxon>
    </lineage>
</organism>
<dbReference type="PANTHER" id="PTHR24567">
    <property type="entry name" value="CRP FAMILY TRANSCRIPTIONAL REGULATORY PROTEIN"/>
    <property type="match status" value="1"/>
</dbReference>
<protein>
    <submittedName>
        <fullName evidence="7">Crp/Fnr family transcriptional regulator</fullName>
    </submittedName>
</protein>
<dbReference type="PROSITE" id="PS51063">
    <property type="entry name" value="HTH_CRP_2"/>
    <property type="match status" value="1"/>
</dbReference>
<name>A0A2W2BS50_9HYPH</name>
<sequence>MLRTSSRAPNGRARPRAAPPVMPWGVRRSLLSAANDVRLKAREVLFHAGDAGDGCYFLRDGVVKAAVVAKDGQERLLAVLGPGSLIGELSLFDDQPRSATISALKPCSLWHMSKGSFFRLADANPQVYREALKILTRRLRQTNDSMVAQGTVTVAGRVARAFASLAQGLGEGRGNGMILLPNKITQNDIAGMAGVARENASRAINDLLRDGILAREGSFYVIARPDELADMAEI</sequence>
<dbReference type="EMBL" id="QKVK01000006">
    <property type="protein sequence ID" value="PZF76266.1"/>
    <property type="molecule type" value="Genomic_DNA"/>
</dbReference>
<dbReference type="GO" id="GO:0005829">
    <property type="term" value="C:cytosol"/>
    <property type="evidence" value="ECO:0007669"/>
    <property type="project" value="TreeGrafter"/>
</dbReference>
<dbReference type="InterPro" id="IPR018490">
    <property type="entry name" value="cNMP-bd_dom_sf"/>
</dbReference>
<dbReference type="CDD" id="cd00038">
    <property type="entry name" value="CAP_ED"/>
    <property type="match status" value="1"/>
</dbReference>
<dbReference type="Proteomes" id="UP000248795">
    <property type="component" value="Unassembled WGS sequence"/>
</dbReference>
<dbReference type="InterPro" id="IPR014710">
    <property type="entry name" value="RmlC-like_jellyroll"/>
</dbReference>
<dbReference type="InterPro" id="IPR036390">
    <property type="entry name" value="WH_DNA-bd_sf"/>
</dbReference>
<dbReference type="SMART" id="SM00100">
    <property type="entry name" value="cNMP"/>
    <property type="match status" value="1"/>
</dbReference>
<keyword evidence="3" id="KW-0804">Transcription</keyword>
<reference evidence="8" key="1">
    <citation type="submission" date="2018-06" db="EMBL/GenBank/DDBJ databases">
        <title>Aestuariibacter litoralis strain KCTC 52945T.</title>
        <authorList>
            <person name="Li X."/>
            <person name="Salam N."/>
            <person name="Li J.-L."/>
            <person name="Chen Y.-M."/>
            <person name="Yang Z.-W."/>
            <person name="Zhang L.-Y."/>
            <person name="Han M.-X."/>
            <person name="Xiao M."/>
            <person name="Li W.-J."/>
        </authorList>
    </citation>
    <scope>NUCLEOTIDE SEQUENCE [LARGE SCALE GENOMIC DNA]</scope>
    <source>
        <strain evidence="8">KCTC 52945</strain>
    </source>
</reference>
<dbReference type="Pfam" id="PF13545">
    <property type="entry name" value="HTH_Crp_2"/>
    <property type="match status" value="1"/>
</dbReference>
<keyword evidence="8" id="KW-1185">Reference proteome</keyword>
<keyword evidence="1" id="KW-0805">Transcription regulation</keyword>
<dbReference type="InterPro" id="IPR036388">
    <property type="entry name" value="WH-like_DNA-bd_sf"/>
</dbReference>
<dbReference type="PROSITE" id="PS00889">
    <property type="entry name" value="CNMP_BINDING_2"/>
    <property type="match status" value="1"/>
</dbReference>
<dbReference type="SUPFAM" id="SSF46785">
    <property type="entry name" value="Winged helix' DNA-binding domain"/>
    <property type="match status" value="1"/>
</dbReference>
<feature type="domain" description="HTH crp-type" evidence="6">
    <location>
        <begin position="152"/>
        <end position="226"/>
    </location>
</feature>
<dbReference type="InterPro" id="IPR000595">
    <property type="entry name" value="cNMP-bd_dom"/>
</dbReference>
<dbReference type="Pfam" id="PF00027">
    <property type="entry name" value="cNMP_binding"/>
    <property type="match status" value="1"/>
</dbReference>
<dbReference type="InterPro" id="IPR050397">
    <property type="entry name" value="Env_Response_Regulators"/>
</dbReference>
<dbReference type="InterPro" id="IPR012318">
    <property type="entry name" value="HTH_CRP"/>
</dbReference>
<evidence type="ECO:0000256" key="1">
    <source>
        <dbReference type="ARBA" id="ARBA00023015"/>
    </source>
</evidence>
<dbReference type="GO" id="GO:0003677">
    <property type="term" value="F:DNA binding"/>
    <property type="evidence" value="ECO:0007669"/>
    <property type="project" value="UniProtKB-KW"/>
</dbReference>
<evidence type="ECO:0000256" key="3">
    <source>
        <dbReference type="ARBA" id="ARBA00023163"/>
    </source>
</evidence>